<sequence>VDSDYSPDWESYNKKNLLNESRDCQSVGLYLTQDKEVIAFCQSSDFDPENRCVVHAQTTIPWVAIKEVIKLKEAYKK</sequence>
<organism evidence="1">
    <name type="scientific">marine metagenome</name>
    <dbReference type="NCBI Taxonomy" id="408172"/>
    <lineage>
        <taxon>unclassified sequences</taxon>
        <taxon>metagenomes</taxon>
        <taxon>ecological metagenomes</taxon>
    </lineage>
</organism>
<dbReference type="AlphaFoldDB" id="A0A382N7P8"/>
<name>A0A382N7P8_9ZZZZ</name>
<evidence type="ECO:0000313" key="1">
    <source>
        <dbReference type="EMBL" id="SVC56355.1"/>
    </source>
</evidence>
<protein>
    <submittedName>
        <fullName evidence="1">Uncharacterized protein</fullName>
    </submittedName>
</protein>
<dbReference type="EMBL" id="UINC01098100">
    <property type="protein sequence ID" value="SVC56355.1"/>
    <property type="molecule type" value="Genomic_DNA"/>
</dbReference>
<accession>A0A382N7P8</accession>
<feature type="non-terminal residue" evidence="1">
    <location>
        <position position="1"/>
    </location>
</feature>
<reference evidence="1" key="1">
    <citation type="submission" date="2018-05" db="EMBL/GenBank/DDBJ databases">
        <authorList>
            <person name="Lanie J.A."/>
            <person name="Ng W.-L."/>
            <person name="Kazmierczak K.M."/>
            <person name="Andrzejewski T.M."/>
            <person name="Davidsen T.M."/>
            <person name="Wayne K.J."/>
            <person name="Tettelin H."/>
            <person name="Glass J.I."/>
            <person name="Rusch D."/>
            <person name="Podicherti R."/>
            <person name="Tsui H.-C.T."/>
            <person name="Winkler M.E."/>
        </authorList>
    </citation>
    <scope>NUCLEOTIDE SEQUENCE</scope>
</reference>
<gene>
    <name evidence="1" type="ORF">METZ01_LOCUS309209</name>
</gene>
<proteinExistence type="predicted"/>